<feature type="region of interest" description="Disordered" evidence="1">
    <location>
        <begin position="155"/>
        <end position="184"/>
    </location>
</feature>
<gene>
    <name evidence="2" type="ORF">G6011_10628</name>
</gene>
<organism evidence="2 3">
    <name type="scientific">Alternaria panax</name>
    <dbReference type="NCBI Taxonomy" id="48097"/>
    <lineage>
        <taxon>Eukaryota</taxon>
        <taxon>Fungi</taxon>
        <taxon>Dikarya</taxon>
        <taxon>Ascomycota</taxon>
        <taxon>Pezizomycotina</taxon>
        <taxon>Dothideomycetes</taxon>
        <taxon>Pleosporomycetidae</taxon>
        <taxon>Pleosporales</taxon>
        <taxon>Pleosporineae</taxon>
        <taxon>Pleosporaceae</taxon>
        <taxon>Alternaria</taxon>
        <taxon>Alternaria sect. Panax</taxon>
    </lineage>
</organism>
<evidence type="ECO:0000313" key="2">
    <source>
        <dbReference type="EMBL" id="KAG9191894.1"/>
    </source>
</evidence>
<feature type="region of interest" description="Disordered" evidence="1">
    <location>
        <begin position="1"/>
        <end position="32"/>
    </location>
</feature>
<evidence type="ECO:0000313" key="3">
    <source>
        <dbReference type="Proteomes" id="UP001199106"/>
    </source>
</evidence>
<name>A0AAD4IC84_9PLEO</name>
<sequence>MAAATNPARTALISEEHRPPNESQPCHVKAPPSQPCFSGLKAEPKNAQSFLISAFLACPDSSGRYPSKSKFPEAKCVRKDLHCPELLIPSTSSSHAQSAATTAAYCALASRSLQTVPIPFTYDPHIQQEQPAPPSPPIKTSNTSCPVLLDSLTKKSMPPTVSTTPSTHLAHAAPSAKDETANGESQDLPLAYDFERERPYLDDARTIVNPRFHGRWQRHPVVVASDTSLAYNKISPQTRKRSRFFADGKLIGYGGISATEAPGLTENDVTTYTAASTPISPGISSPSPPIELHDRLDAQHASNTFSAPDVWSKSSATADVPSLDTGTSPNTHDDDDTPQRISPLLESHSVDLDPPIQDYCRPTLNAVCHLELDVEESTRDSDAAEYNMVSPVLSQDFWVELPTPPQSSFDVESISDDESDKNDDDEFYYESYWAETLAAPTNDTRWTHDGANTSAVEWPTVQETMKSRHTGVACSPSSTKDDDDFNWDSVTDRFM</sequence>
<dbReference type="Proteomes" id="UP001199106">
    <property type="component" value="Unassembled WGS sequence"/>
</dbReference>
<protein>
    <submittedName>
        <fullName evidence="2">Uncharacterized protein</fullName>
    </submittedName>
</protein>
<feature type="region of interest" description="Disordered" evidence="1">
    <location>
        <begin position="307"/>
        <end position="341"/>
    </location>
</feature>
<accession>A0AAD4IC84</accession>
<reference evidence="2" key="1">
    <citation type="submission" date="2021-07" db="EMBL/GenBank/DDBJ databases">
        <title>Genome Resource of American Ginseng Black Spot Pathogen Alternaria panax.</title>
        <authorList>
            <person name="Qiu C."/>
            <person name="Wang W."/>
            <person name="Liu Z."/>
        </authorList>
    </citation>
    <scope>NUCLEOTIDE SEQUENCE</scope>
    <source>
        <strain evidence="2">BNCC115425</strain>
    </source>
</reference>
<dbReference type="AlphaFoldDB" id="A0AAD4IC84"/>
<feature type="compositionally biased region" description="Polar residues" evidence="1">
    <location>
        <begin position="307"/>
        <end position="317"/>
    </location>
</feature>
<feature type="compositionally biased region" description="Low complexity" evidence="1">
    <location>
        <begin position="155"/>
        <end position="167"/>
    </location>
</feature>
<comment type="caution">
    <text evidence="2">The sequence shown here is derived from an EMBL/GenBank/DDBJ whole genome shotgun (WGS) entry which is preliminary data.</text>
</comment>
<keyword evidence="3" id="KW-1185">Reference proteome</keyword>
<feature type="compositionally biased region" description="Acidic residues" evidence="1">
    <location>
        <begin position="413"/>
        <end position="423"/>
    </location>
</feature>
<proteinExistence type="predicted"/>
<feature type="region of interest" description="Disordered" evidence="1">
    <location>
        <begin position="404"/>
        <end position="423"/>
    </location>
</feature>
<dbReference type="EMBL" id="JAANER010000003">
    <property type="protein sequence ID" value="KAG9191894.1"/>
    <property type="molecule type" value="Genomic_DNA"/>
</dbReference>
<evidence type="ECO:0000256" key="1">
    <source>
        <dbReference type="SAM" id="MobiDB-lite"/>
    </source>
</evidence>
<feature type="region of interest" description="Disordered" evidence="1">
    <location>
        <begin position="464"/>
        <end position="495"/>
    </location>
</feature>